<sequence>MPIAIPLFLWQISAQQYILLPSLILVLSHFCLFVSHGMLISF</sequence>
<comment type="caution">
    <text evidence="2">The sequence shown here is derived from an EMBL/GenBank/DDBJ whole genome shotgun (WGS) entry which is preliminary data.</text>
</comment>
<evidence type="ECO:0000313" key="3">
    <source>
        <dbReference type="Proteomes" id="UP000593572"/>
    </source>
</evidence>
<dbReference type="EMBL" id="JABEZX010000009">
    <property type="protein sequence ID" value="MBA0564404.1"/>
    <property type="molecule type" value="Genomic_DNA"/>
</dbReference>
<name>A0A7J8MIH3_9ROSI</name>
<keyword evidence="1" id="KW-1133">Transmembrane helix</keyword>
<keyword evidence="1" id="KW-0812">Transmembrane</keyword>
<evidence type="ECO:0000256" key="1">
    <source>
        <dbReference type="SAM" id="Phobius"/>
    </source>
</evidence>
<organism evidence="2 3">
    <name type="scientific">Gossypium lobatum</name>
    <dbReference type="NCBI Taxonomy" id="34289"/>
    <lineage>
        <taxon>Eukaryota</taxon>
        <taxon>Viridiplantae</taxon>
        <taxon>Streptophyta</taxon>
        <taxon>Embryophyta</taxon>
        <taxon>Tracheophyta</taxon>
        <taxon>Spermatophyta</taxon>
        <taxon>Magnoliopsida</taxon>
        <taxon>eudicotyledons</taxon>
        <taxon>Gunneridae</taxon>
        <taxon>Pentapetalae</taxon>
        <taxon>rosids</taxon>
        <taxon>malvids</taxon>
        <taxon>Malvales</taxon>
        <taxon>Malvaceae</taxon>
        <taxon>Malvoideae</taxon>
        <taxon>Gossypium</taxon>
    </lineage>
</organism>
<accession>A0A7J8MIH3</accession>
<dbReference type="Proteomes" id="UP000593572">
    <property type="component" value="Unassembled WGS sequence"/>
</dbReference>
<proteinExistence type="predicted"/>
<protein>
    <submittedName>
        <fullName evidence="2">Uncharacterized protein</fullName>
    </submittedName>
</protein>
<keyword evidence="3" id="KW-1185">Reference proteome</keyword>
<reference evidence="2 3" key="1">
    <citation type="journal article" date="2019" name="Genome Biol. Evol.">
        <title>Insights into the evolution of the New World diploid cottons (Gossypium, subgenus Houzingenia) based on genome sequencing.</title>
        <authorList>
            <person name="Grover C.E."/>
            <person name="Arick M.A. 2nd"/>
            <person name="Thrash A."/>
            <person name="Conover J.L."/>
            <person name="Sanders W.S."/>
            <person name="Peterson D.G."/>
            <person name="Frelichowski J.E."/>
            <person name="Scheffler J.A."/>
            <person name="Scheffler B.E."/>
            <person name="Wendel J.F."/>
        </authorList>
    </citation>
    <scope>NUCLEOTIDE SEQUENCE [LARGE SCALE GENOMIC DNA]</scope>
    <source>
        <strain evidence="2">157</strain>
        <tissue evidence="2">Leaf</tissue>
    </source>
</reference>
<keyword evidence="1" id="KW-0472">Membrane</keyword>
<dbReference type="AlphaFoldDB" id="A0A7J8MIH3"/>
<gene>
    <name evidence="2" type="ORF">Golob_009349</name>
</gene>
<feature type="transmembrane region" description="Helical" evidence="1">
    <location>
        <begin position="24"/>
        <end position="41"/>
    </location>
</feature>
<evidence type="ECO:0000313" key="2">
    <source>
        <dbReference type="EMBL" id="MBA0564404.1"/>
    </source>
</evidence>